<dbReference type="EMBL" id="SJPU01000001">
    <property type="protein sequence ID" value="TWU18076.1"/>
    <property type="molecule type" value="Genomic_DNA"/>
</dbReference>
<protein>
    <submittedName>
        <fullName evidence="2">Sulfotransferase domain protein</fullName>
    </submittedName>
</protein>
<dbReference type="InterPro" id="IPR027417">
    <property type="entry name" value="P-loop_NTPase"/>
</dbReference>
<dbReference type="AlphaFoldDB" id="A0A5C6C3I0"/>
<dbReference type="InterPro" id="IPR026634">
    <property type="entry name" value="TPST-like"/>
</dbReference>
<dbReference type="PANTHER" id="PTHR12788:SF10">
    <property type="entry name" value="PROTEIN-TYROSINE SULFOTRANSFERASE"/>
    <property type="match status" value="1"/>
</dbReference>
<keyword evidence="3" id="KW-1185">Reference proteome</keyword>
<keyword evidence="1" id="KW-0808">Transferase</keyword>
<dbReference type="Proteomes" id="UP000319908">
    <property type="component" value="Unassembled WGS sequence"/>
</dbReference>
<evidence type="ECO:0000256" key="1">
    <source>
        <dbReference type="ARBA" id="ARBA00022679"/>
    </source>
</evidence>
<sequence>MNTARQPYFIVGSVRAGTTLLRLMLDHHPRIRCFGEFEYAIDLLTDDDQWPSARDYCEYLSTERRFMSNGLEAEPSQTYPEIAQSLFDQMAGRVSKPINGAVVHRHFERLTRLWPDAKFIYLYRDGRDVAKSCMAMGWAGTIWHGTQFVIDAETSWQKLCQQTELSKRLEIKSEDVVVQPESTLRQICQFLGDEFDPAMLEFHRDTTYEAPDPALVDQWRRKCSSKELRLAESRIGDLLQQRGYQLSGGPRGPVSTAEQRRLNLQNRLGRYRFAIRRYGWRLWLASWLSKRFPGTEFRERTRHRVISVDLKHLK</sequence>
<comment type="caution">
    <text evidence="2">The sequence shown here is derived from an EMBL/GenBank/DDBJ whole genome shotgun (WGS) entry which is preliminary data.</text>
</comment>
<accession>A0A5C6C3I0</accession>
<name>A0A5C6C3I0_9BACT</name>
<dbReference type="Pfam" id="PF13469">
    <property type="entry name" value="Sulfotransfer_3"/>
    <property type="match status" value="1"/>
</dbReference>
<reference evidence="2 3" key="1">
    <citation type="journal article" date="2020" name="Antonie Van Leeuwenhoek">
        <title>Rhodopirellula heiligendammensis sp. nov., Rhodopirellula pilleata sp. nov., and Rhodopirellula solitaria sp. nov. isolated from natural or artificial marine surfaces in Northern Germany and California, USA, and emended description of the genus Rhodopirellula.</title>
        <authorList>
            <person name="Kallscheuer N."/>
            <person name="Wiegand S."/>
            <person name="Jogler M."/>
            <person name="Boedeker C."/>
            <person name="Peeters S.H."/>
            <person name="Rast P."/>
            <person name="Heuer A."/>
            <person name="Jetten M.S.M."/>
            <person name="Rohde M."/>
            <person name="Jogler C."/>
        </authorList>
    </citation>
    <scope>NUCLEOTIDE SEQUENCE [LARGE SCALE GENOMIC DNA]</scope>
    <source>
        <strain evidence="2 3">Poly21</strain>
    </source>
</reference>
<organism evidence="2 3">
    <name type="scientific">Allorhodopirellula heiligendammensis</name>
    <dbReference type="NCBI Taxonomy" id="2714739"/>
    <lineage>
        <taxon>Bacteria</taxon>
        <taxon>Pseudomonadati</taxon>
        <taxon>Planctomycetota</taxon>
        <taxon>Planctomycetia</taxon>
        <taxon>Pirellulales</taxon>
        <taxon>Pirellulaceae</taxon>
        <taxon>Allorhodopirellula</taxon>
    </lineage>
</organism>
<proteinExistence type="predicted"/>
<evidence type="ECO:0000313" key="2">
    <source>
        <dbReference type="EMBL" id="TWU18076.1"/>
    </source>
</evidence>
<dbReference type="RefSeq" id="WP_146405128.1">
    <property type="nucleotide sequence ID" value="NZ_SJPU01000001.1"/>
</dbReference>
<dbReference type="OrthoDB" id="9777890at2"/>
<dbReference type="PANTHER" id="PTHR12788">
    <property type="entry name" value="PROTEIN-TYROSINE SULFOTRANSFERASE 2"/>
    <property type="match status" value="1"/>
</dbReference>
<gene>
    <name evidence="2" type="ORF">Poly21_02310</name>
</gene>
<dbReference type="GO" id="GO:0008476">
    <property type="term" value="F:protein-tyrosine sulfotransferase activity"/>
    <property type="evidence" value="ECO:0007669"/>
    <property type="project" value="InterPro"/>
</dbReference>
<dbReference type="SUPFAM" id="SSF52540">
    <property type="entry name" value="P-loop containing nucleoside triphosphate hydrolases"/>
    <property type="match status" value="1"/>
</dbReference>
<evidence type="ECO:0000313" key="3">
    <source>
        <dbReference type="Proteomes" id="UP000319908"/>
    </source>
</evidence>
<dbReference type="Gene3D" id="3.40.50.300">
    <property type="entry name" value="P-loop containing nucleotide triphosphate hydrolases"/>
    <property type="match status" value="1"/>
</dbReference>